<keyword evidence="2" id="KW-1185">Reference proteome</keyword>
<gene>
    <name evidence="1" type="ORF">ABS772_13360</name>
</gene>
<name>A0ABV1QND3_9HYPH</name>
<comment type="caution">
    <text evidence="1">The sequence shown here is derived from an EMBL/GenBank/DDBJ whole genome shotgun (WGS) entry which is preliminary data.</text>
</comment>
<organism evidence="1 2">
    <name type="scientific">Methylorubrum podarium</name>
    <dbReference type="NCBI Taxonomy" id="200476"/>
    <lineage>
        <taxon>Bacteria</taxon>
        <taxon>Pseudomonadati</taxon>
        <taxon>Pseudomonadota</taxon>
        <taxon>Alphaproteobacteria</taxon>
        <taxon>Hyphomicrobiales</taxon>
        <taxon>Methylobacteriaceae</taxon>
        <taxon>Methylorubrum</taxon>
    </lineage>
</organism>
<dbReference type="Proteomes" id="UP001480955">
    <property type="component" value="Unassembled WGS sequence"/>
</dbReference>
<dbReference type="EMBL" id="JBELQE010000079">
    <property type="protein sequence ID" value="MER2250903.1"/>
    <property type="molecule type" value="Genomic_DNA"/>
</dbReference>
<dbReference type="RefSeq" id="WP_350395225.1">
    <property type="nucleotide sequence ID" value="NZ_JBELQE010000079.1"/>
</dbReference>
<reference evidence="1 2" key="1">
    <citation type="submission" date="2024-06" db="EMBL/GenBank/DDBJ databases">
        <authorList>
            <person name="Campbell A.G."/>
        </authorList>
    </citation>
    <scope>NUCLEOTIDE SEQUENCE [LARGE SCALE GENOMIC DNA]</scope>
    <source>
        <strain evidence="1 2">EM12</strain>
    </source>
</reference>
<protein>
    <submittedName>
        <fullName evidence="1">Uncharacterized protein</fullName>
    </submittedName>
</protein>
<sequence>MAAPHDILGFFEHRTDGAWVCVRPFTLNTRSSQIDIRRGQRFEYGRRVGGLDLAEYLEQLGSQFGS</sequence>
<evidence type="ECO:0000313" key="2">
    <source>
        <dbReference type="Proteomes" id="UP001480955"/>
    </source>
</evidence>
<accession>A0ABV1QND3</accession>
<evidence type="ECO:0000313" key="1">
    <source>
        <dbReference type="EMBL" id="MER2250903.1"/>
    </source>
</evidence>
<proteinExistence type="predicted"/>